<protein>
    <recommendedName>
        <fullName evidence="1">DUF7660 domain-containing protein</fullName>
    </recommendedName>
</protein>
<accession>A0ABV7Z646</accession>
<sequence>MEEEAVQTHHDLAEFVRHLLRDYQADAGTWENITLPDFLQAMSAWIDDIGGWYANRGEAIPDHPSWATFAQILGAATVYE</sequence>
<evidence type="ECO:0000259" key="1">
    <source>
        <dbReference type="Pfam" id="PF24693"/>
    </source>
</evidence>
<dbReference type="Pfam" id="PF24693">
    <property type="entry name" value="DUF7660"/>
    <property type="match status" value="1"/>
</dbReference>
<gene>
    <name evidence="2" type="ORF">ACFOSB_02420</name>
</gene>
<reference evidence="3" key="1">
    <citation type="journal article" date="2019" name="Int. J. Syst. Evol. Microbiol.">
        <title>The Global Catalogue of Microorganisms (GCM) 10K type strain sequencing project: providing services to taxonomists for standard genome sequencing and annotation.</title>
        <authorList>
            <consortium name="The Broad Institute Genomics Platform"/>
            <consortium name="The Broad Institute Genome Sequencing Center for Infectious Disease"/>
            <person name="Wu L."/>
            <person name="Ma J."/>
        </authorList>
    </citation>
    <scope>NUCLEOTIDE SEQUENCE [LARGE SCALE GENOMIC DNA]</scope>
    <source>
        <strain evidence="3">CCTCC AB 2017081</strain>
    </source>
</reference>
<dbReference type="EMBL" id="JBHRZG010000002">
    <property type="protein sequence ID" value="MFC3831715.1"/>
    <property type="molecule type" value="Genomic_DNA"/>
</dbReference>
<evidence type="ECO:0000313" key="2">
    <source>
        <dbReference type="EMBL" id="MFC3831715.1"/>
    </source>
</evidence>
<dbReference type="InterPro" id="IPR056077">
    <property type="entry name" value="DUF7660"/>
</dbReference>
<dbReference type="Proteomes" id="UP001595803">
    <property type="component" value="Unassembled WGS sequence"/>
</dbReference>
<feature type="domain" description="DUF7660" evidence="1">
    <location>
        <begin position="8"/>
        <end position="80"/>
    </location>
</feature>
<organism evidence="2 3">
    <name type="scientific">Deinococcus rufus</name>
    <dbReference type="NCBI Taxonomy" id="2136097"/>
    <lineage>
        <taxon>Bacteria</taxon>
        <taxon>Thermotogati</taxon>
        <taxon>Deinococcota</taxon>
        <taxon>Deinococci</taxon>
        <taxon>Deinococcales</taxon>
        <taxon>Deinococcaceae</taxon>
        <taxon>Deinococcus</taxon>
    </lineage>
</organism>
<evidence type="ECO:0000313" key="3">
    <source>
        <dbReference type="Proteomes" id="UP001595803"/>
    </source>
</evidence>
<proteinExistence type="predicted"/>
<comment type="caution">
    <text evidence="2">The sequence shown here is derived from an EMBL/GenBank/DDBJ whole genome shotgun (WGS) entry which is preliminary data.</text>
</comment>
<keyword evidence="3" id="KW-1185">Reference proteome</keyword>
<dbReference type="RefSeq" id="WP_322473800.1">
    <property type="nucleotide sequence ID" value="NZ_JBHRZG010000002.1"/>
</dbReference>
<name>A0ABV7Z646_9DEIO</name>